<sequence length="59" mass="6580">MSNKAAPFQSRIVSAQKDFLIAGAHLLLDIKFLAVHTCPVQKDIFRPCNIGKLILWSDV</sequence>
<dbReference type="EMBL" id="AUXW01000142">
    <property type="protein sequence ID" value="KKE83727.1"/>
    <property type="molecule type" value="Genomic_DNA"/>
</dbReference>
<evidence type="ECO:0000313" key="2">
    <source>
        <dbReference type="Proteomes" id="UP000033434"/>
    </source>
</evidence>
<accession>A0A0F6ABX6</accession>
<reference evidence="1 2" key="1">
    <citation type="journal article" date="2015" name="BMC Genomics">
        <title>Genome mining reveals unlocked bioactive potential of marine Gram-negative bacteria.</title>
        <authorList>
            <person name="Machado H."/>
            <person name="Sonnenschein E.C."/>
            <person name="Melchiorsen J."/>
            <person name="Gram L."/>
        </authorList>
    </citation>
    <scope>NUCLEOTIDE SEQUENCE [LARGE SCALE GENOMIC DNA]</scope>
    <source>
        <strain evidence="1 2">S4054</strain>
    </source>
</reference>
<organism evidence="1 2">
    <name type="scientific">Pseudoalteromonas luteoviolacea S4054</name>
    <dbReference type="NCBI Taxonomy" id="1129367"/>
    <lineage>
        <taxon>Bacteria</taxon>
        <taxon>Pseudomonadati</taxon>
        <taxon>Pseudomonadota</taxon>
        <taxon>Gammaproteobacteria</taxon>
        <taxon>Alteromonadales</taxon>
        <taxon>Pseudoalteromonadaceae</taxon>
        <taxon>Pseudoalteromonas</taxon>
    </lineage>
</organism>
<dbReference type="AlphaFoldDB" id="A0A0F6ABX6"/>
<protein>
    <submittedName>
        <fullName evidence="1">Uncharacterized protein</fullName>
    </submittedName>
</protein>
<proteinExistence type="predicted"/>
<comment type="caution">
    <text evidence="1">The sequence shown here is derived from an EMBL/GenBank/DDBJ whole genome shotgun (WGS) entry which is preliminary data.</text>
</comment>
<gene>
    <name evidence="1" type="ORF">N479_12940</name>
</gene>
<name>A0A0F6ABX6_9GAMM</name>
<evidence type="ECO:0000313" key="1">
    <source>
        <dbReference type="EMBL" id="KKE83727.1"/>
    </source>
</evidence>
<dbReference type="PATRIC" id="fig|1129367.4.peg.2382"/>
<dbReference type="Proteomes" id="UP000033434">
    <property type="component" value="Unassembled WGS sequence"/>
</dbReference>